<name>A0A4Q9MN89_9APHY</name>
<evidence type="ECO:0000256" key="2">
    <source>
        <dbReference type="SAM" id="Phobius"/>
    </source>
</evidence>
<keyword evidence="2" id="KW-0472">Membrane</keyword>
<feature type="compositionally biased region" description="Basic and acidic residues" evidence="1">
    <location>
        <begin position="304"/>
        <end position="314"/>
    </location>
</feature>
<dbReference type="Proteomes" id="UP000292957">
    <property type="component" value="Unassembled WGS sequence"/>
</dbReference>
<proteinExistence type="predicted"/>
<accession>A0A4Q9MN89</accession>
<dbReference type="EMBL" id="ML143428">
    <property type="protein sequence ID" value="TBU27842.1"/>
    <property type="molecule type" value="Genomic_DNA"/>
</dbReference>
<dbReference type="AlphaFoldDB" id="A0A4Q9MN89"/>
<feature type="region of interest" description="Disordered" evidence="1">
    <location>
        <begin position="285"/>
        <end position="314"/>
    </location>
</feature>
<sequence>MSSVSPPASMLPHISIDSSFGSLLIGTFIGLFLYGIVVHQAYRYITISTWSSLSSQHSEILSSAFIAIHRHSLLLLYLHPSPMERWLVYCIRKANCSSQGLIVGISQAWKEVQSLGDARCLLLAGRIRLLCWLTDAVLASSVVEIQYTSKGLTGFVDKTVFIHIHGQIVDCTVVRDGLLQHAHFYSLQFAVRPSAVGPATAISVVVTKRQSSILYQAQDFVTDECLVYANALLAALNSRRSLQYRSSTVVMGADIFGSEDDTAQVTKPNVPVSIELRANIIPSHASAPSRAKSHNGSTYPQSEDSEKRTEITRRSFDVQRNVMEIC</sequence>
<organism evidence="3">
    <name type="scientific">Dichomitus squalens</name>
    <dbReference type="NCBI Taxonomy" id="114155"/>
    <lineage>
        <taxon>Eukaryota</taxon>
        <taxon>Fungi</taxon>
        <taxon>Dikarya</taxon>
        <taxon>Basidiomycota</taxon>
        <taxon>Agaricomycotina</taxon>
        <taxon>Agaricomycetes</taxon>
        <taxon>Polyporales</taxon>
        <taxon>Polyporaceae</taxon>
        <taxon>Dichomitus</taxon>
    </lineage>
</organism>
<reference evidence="3" key="1">
    <citation type="submission" date="2019-01" db="EMBL/GenBank/DDBJ databases">
        <title>Draft genome sequences of three monokaryotic isolates of the white-rot basidiomycete fungus Dichomitus squalens.</title>
        <authorList>
            <consortium name="DOE Joint Genome Institute"/>
            <person name="Lopez S.C."/>
            <person name="Andreopoulos B."/>
            <person name="Pangilinan J."/>
            <person name="Lipzen A."/>
            <person name="Riley R."/>
            <person name="Ahrendt S."/>
            <person name="Ng V."/>
            <person name="Barry K."/>
            <person name="Daum C."/>
            <person name="Grigoriev I.V."/>
            <person name="Hilden K.S."/>
            <person name="Makela M.R."/>
            <person name="de Vries R.P."/>
        </authorList>
    </citation>
    <scope>NUCLEOTIDE SEQUENCE [LARGE SCALE GENOMIC DNA]</scope>
    <source>
        <strain evidence="3">OM18370.1</strain>
    </source>
</reference>
<keyword evidence="2" id="KW-0812">Transmembrane</keyword>
<evidence type="ECO:0000313" key="3">
    <source>
        <dbReference type="EMBL" id="TBU27842.1"/>
    </source>
</evidence>
<evidence type="ECO:0000256" key="1">
    <source>
        <dbReference type="SAM" id="MobiDB-lite"/>
    </source>
</evidence>
<keyword evidence="2" id="KW-1133">Transmembrane helix</keyword>
<gene>
    <name evidence="3" type="ORF">BD311DRAFT_739759</name>
</gene>
<protein>
    <submittedName>
        <fullName evidence="3">Uncharacterized protein</fullName>
    </submittedName>
</protein>
<feature type="transmembrane region" description="Helical" evidence="2">
    <location>
        <begin position="20"/>
        <end position="39"/>
    </location>
</feature>